<dbReference type="RefSeq" id="WP_065308020.1">
    <property type="nucleotide sequence ID" value="NZ_LOCQ01000054.1"/>
</dbReference>
<accession>A0A1A7C3F1</accession>
<comment type="caution">
    <text evidence="1">The sequence shown here is derived from an EMBL/GenBank/DDBJ whole genome shotgun (WGS) entry which is preliminary data.</text>
</comment>
<dbReference type="OrthoDB" id="8704216at2"/>
<dbReference type="Proteomes" id="UP000092713">
    <property type="component" value="Unassembled WGS sequence"/>
</dbReference>
<dbReference type="EMBL" id="LOCQ01000054">
    <property type="protein sequence ID" value="OBV39250.1"/>
    <property type="molecule type" value="Genomic_DNA"/>
</dbReference>
<evidence type="ECO:0000313" key="1">
    <source>
        <dbReference type="EMBL" id="OBV39250.1"/>
    </source>
</evidence>
<sequence length="84" mass="9429">MDKPEFILAAKAMETLEMYQTFYGHSPEYQAHQQEVLKLLRHKGASLLVTEHGPAKFLLAFADALETAGLPGEYVPLARRQNIS</sequence>
<gene>
    <name evidence="1" type="ORF">ASR47_100965</name>
</gene>
<evidence type="ECO:0000313" key="2">
    <source>
        <dbReference type="Proteomes" id="UP000092713"/>
    </source>
</evidence>
<dbReference type="PATRIC" id="fig|1747903.4.peg.2832"/>
<keyword evidence="2" id="KW-1185">Reference proteome</keyword>
<reference evidence="1 2" key="1">
    <citation type="submission" date="2016-04" db="EMBL/GenBank/DDBJ databases">
        <title>Draft genome sequence of Janthinobacterium psychrotolerans sp. nov., isolated from freshwater sediments in Denmark.</title>
        <authorList>
            <person name="Gong X."/>
            <person name="Skrivergaard S."/>
            <person name="Korsgaard B.S."/>
            <person name="Schreiber L."/>
            <person name="Marshall I.P."/>
            <person name="Finster K."/>
            <person name="Schramm A."/>
        </authorList>
    </citation>
    <scope>NUCLEOTIDE SEQUENCE [LARGE SCALE GENOMIC DNA]</scope>
    <source>
        <strain evidence="1 2">S3-2</strain>
    </source>
</reference>
<dbReference type="AlphaFoldDB" id="A0A1A7C3F1"/>
<proteinExistence type="predicted"/>
<organism evidence="1 2">
    <name type="scientific">Janthinobacterium psychrotolerans</name>
    <dbReference type="NCBI Taxonomy" id="1747903"/>
    <lineage>
        <taxon>Bacteria</taxon>
        <taxon>Pseudomonadati</taxon>
        <taxon>Pseudomonadota</taxon>
        <taxon>Betaproteobacteria</taxon>
        <taxon>Burkholderiales</taxon>
        <taxon>Oxalobacteraceae</taxon>
        <taxon>Janthinobacterium</taxon>
    </lineage>
</organism>
<name>A0A1A7C3F1_9BURK</name>
<protein>
    <submittedName>
        <fullName evidence="1">Uncharacterized protein</fullName>
    </submittedName>
</protein>